<dbReference type="Proteomes" id="UP001257234">
    <property type="component" value="Unassembled WGS sequence"/>
</dbReference>
<dbReference type="RefSeq" id="WP_309561449.1">
    <property type="nucleotide sequence ID" value="NZ_JAVJIU010000003.1"/>
</dbReference>
<sequence>MSIISAIGILFFRRKIRVLAYHKVPDIRSFQEQVKYLKSNFNIISLEDLIDAFYHGKKLNPKSLLITFDDGDYSVYENALPILKEENINAVLFIITKLINSNQTFWWDELEYYLGENKGNEITWKLKDLPNIERENFLSELRDKSEKPSLRVKQLKSEELQIMNKSNLQIANHSHTHPMFDKCSVAELEKEMDQSMSFLKDLNLYSDVFAYPNGNLDLTSEKVLQNQGIKLAFLFDHKLANLYNPLRISRIRVDASLPIHEFKAKVSGLHSIIYHRSIKV</sequence>
<feature type="domain" description="NodB homology" evidence="3">
    <location>
        <begin position="62"/>
        <end position="280"/>
    </location>
</feature>
<dbReference type="EMBL" id="JAVJIU010000003">
    <property type="protein sequence ID" value="MDR5590573.1"/>
    <property type="molecule type" value="Genomic_DNA"/>
</dbReference>
<dbReference type="CDD" id="cd10918">
    <property type="entry name" value="CE4_NodB_like_5s_6s"/>
    <property type="match status" value="1"/>
</dbReference>
<dbReference type="SUPFAM" id="SSF88713">
    <property type="entry name" value="Glycoside hydrolase/deacetylase"/>
    <property type="match status" value="1"/>
</dbReference>
<keyword evidence="2" id="KW-0732">Signal</keyword>
<dbReference type="PANTHER" id="PTHR34216:SF3">
    <property type="entry name" value="POLY-BETA-1,6-N-ACETYL-D-GLUCOSAMINE N-DEACETYLASE"/>
    <property type="match status" value="1"/>
</dbReference>
<comment type="subcellular location">
    <subcellularLocation>
        <location evidence="1">Secreted</location>
    </subcellularLocation>
</comment>
<dbReference type="GO" id="GO:0016787">
    <property type="term" value="F:hydrolase activity"/>
    <property type="evidence" value="ECO:0007669"/>
    <property type="project" value="UniProtKB-KW"/>
</dbReference>
<keyword evidence="4" id="KW-0378">Hydrolase</keyword>
<reference evidence="5" key="1">
    <citation type="submission" date="2023-07" db="EMBL/GenBank/DDBJ databases">
        <title>Christiangramia sp. SM2212., a novel bacterium of the family Flavobacteriaceae isolated from the sea sediment.</title>
        <authorList>
            <person name="Wang J."/>
            <person name="Zhang X."/>
        </authorList>
    </citation>
    <scope>NUCLEOTIDE SEQUENCE [LARGE SCALE GENOMIC DNA]</scope>
    <source>
        <strain evidence="5">SM2212</strain>
    </source>
</reference>
<organism evidence="4 5">
    <name type="scientific">Christiangramia sediminicola</name>
    <dbReference type="NCBI Taxonomy" id="3073267"/>
    <lineage>
        <taxon>Bacteria</taxon>
        <taxon>Pseudomonadati</taxon>
        <taxon>Bacteroidota</taxon>
        <taxon>Flavobacteriia</taxon>
        <taxon>Flavobacteriales</taxon>
        <taxon>Flavobacteriaceae</taxon>
        <taxon>Christiangramia</taxon>
    </lineage>
</organism>
<name>A0ABU1EQY4_9FLAO</name>
<evidence type="ECO:0000259" key="3">
    <source>
        <dbReference type="PROSITE" id="PS51677"/>
    </source>
</evidence>
<keyword evidence="5" id="KW-1185">Reference proteome</keyword>
<gene>
    <name evidence="4" type="ORF">RE431_07975</name>
</gene>
<proteinExistence type="predicted"/>
<comment type="caution">
    <text evidence="4">The sequence shown here is derived from an EMBL/GenBank/DDBJ whole genome shotgun (WGS) entry which is preliminary data.</text>
</comment>
<dbReference type="PROSITE" id="PS51677">
    <property type="entry name" value="NODB"/>
    <property type="match status" value="1"/>
</dbReference>
<evidence type="ECO:0000256" key="2">
    <source>
        <dbReference type="ARBA" id="ARBA00022729"/>
    </source>
</evidence>
<dbReference type="InterPro" id="IPR051398">
    <property type="entry name" value="Polysacch_Deacetylase"/>
</dbReference>
<dbReference type="Gene3D" id="3.20.20.370">
    <property type="entry name" value="Glycoside hydrolase/deacetylase"/>
    <property type="match status" value="1"/>
</dbReference>
<accession>A0ABU1EQY4</accession>
<evidence type="ECO:0000256" key="1">
    <source>
        <dbReference type="ARBA" id="ARBA00004613"/>
    </source>
</evidence>
<dbReference type="PANTHER" id="PTHR34216">
    <property type="match status" value="1"/>
</dbReference>
<evidence type="ECO:0000313" key="4">
    <source>
        <dbReference type="EMBL" id="MDR5590573.1"/>
    </source>
</evidence>
<dbReference type="EC" id="3.-.-.-" evidence="4"/>
<evidence type="ECO:0000313" key="5">
    <source>
        <dbReference type="Proteomes" id="UP001257234"/>
    </source>
</evidence>
<dbReference type="InterPro" id="IPR002509">
    <property type="entry name" value="NODB_dom"/>
</dbReference>
<dbReference type="Pfam" id="PF01522">
    <property type="entry name" value="Polysacc_deac_1"/>
    <property type="match status" value="1"/>
</dbReference>
<protein>
    <submittedName>
        <fullName evidence="4">Polysaccharide deacetylase family protein</fullName>
        <ecNumber evidence="4">3.-.-.-</ecNumber>
    </submittedName>
</protein>
<dbReference type="InterPro" id="IPR011330">
    <property type="entry name" value="Glyco_hydro/deAcase_b/a-brl"/>
</dbReference>